<dbReference type="PANTHER" id="PTHR48090">
    <property type="entry name" value="UNDECAPRENYL-PHOSPHATE 4-DEOXY-4-FORMAMIDO-L-ARABINOSE TRANSFERASE-RELATED"/>
    <property type="match status" value="1"/>
</dbReference>
<accession>A0ABV3Q139</accession>
<dbReference type="InterPro" id="IPR050256">
    <property type="entry name" value="Glycosyltransferase_2"/>
</dbReference>
<dbReference type="InterPro" id="IPR029044">
    <property type="entry name" value="Nucleotide-diphossugar_trans"/>
</dbReference>
<keyword evidence="3" id="KW-1185">Reference proteome</keyword>
<organism evidence="2 3">
    <name type="scientific">Jeotgalibacillus marinus</name>
    <dbReference type="NCBI Taxonomy" id="86667"/>
    <lineage>
        <taxon>Bacteria</taxon>
        <taxon>Bacillati</taxon>
        <taxon>Bacillota</taxon>
        <taxon>Bacilli</taxon>
        <taxon>Bacillales</taxon>
        <taxon>Caryophanaceae</taxon>
        <taxon>Jeotgalibacillus</taxon>
    </lineage>
</organism>
<dbReference type="RefSeq" id="WP_367778393.1">
    <property type="nucleotide sequence ID" value="NZ_JBFMIA010000002.1"/>
</dbReference>
<evidence type="ECO:0000313" key="2">
    <source>
        <dbReference type="EMBL" id="MEW9501055.1"/>
    </source>
</evidence>
<proteinExistence type="predicted"/>
<dbReference type="Pfam" id="PF00535">
    <property type="entry name" value="Glycos_transf_2"/>
    <property type="match status" value="1"/>
</dbReference>
<evidence type="ECO:0000259" key="1">
    <source>
        <dbReference type="Pfam" id="PF00535"/>
    </source>
</evidence>
<dbReference type="PANTHER" id="PTHR48090:SF7">
    <property type="entry name" value="RFBJ PROTEIN"/>
    <property type="match status" value="1"/>
</dbReference>
<protein>
    <submittedName>
        <fullName evidence="2">Glycosyltransferase family 2 protein</fullName>
    </submittedName>
</protein>
<dbReference type="InterPro" id="IPR001173">
    <property type="entry name" value="Glyco_trans_2-like"/>
</dbReference>
<dbReference type="Proteomes" id="UP001556040">
    <property type="component" value="Unassembled WGS sequence"/>
</dbReference>
<evidence type="ECO:0000313" key="3">
    <source>
        <dbReference type="Proteomes" id="UP001556040"/>
    </source>
</evidence>
<sequence length="235" mass="27214">MKKYSIVIPCYNEEKNIPLILDKFQKVINRDDIEILLINNGSQDQSKKVLNELVPQYPFAEAVEVEVNRGYGFGILYGLNQAKGDYLGWTHADMQTDPIDVIKAIEIIQNNHSPTDIFVKGSRKNRPLVDQFFTGGMSMFESVYLREKLQDINAQPNIFHRSFLLEWENPPYDFSLDLYALYMAKKRGLNIHRFNVIFPDRIHGQSSWNTGIAAKAKFIKRTLHFSSRLKKELGK</sequence>
<reference evidence="2 3" key="1">
    <citation type="journal article" date="1979" name="Int. J. Syst. Evol. Microbiol.">
        <title>Bacillus globisporus subsp. marinus subsp. nov.</title>
        <authorList>
            <person name="Liu H."/>
        </authorList>
    </citation>
    <scope>NUCLEOTIDE SEQUENCE [LARGE SCALE GENOMIC DNA]</scope>
    <source>
        <strain evidence="2 3">DSM 1297</strain>
    </source>
</reference>
<dbReference type="Gene3D" id="3.90.550.10">
    <property type="entry name" value="Spore Coat Polysaccharide Biosynthesis Protein SpsA, Chain A"/>
    <property type="match status" value="1"/>
</dbReference>
<dbReference type="CDD" id="cd04179">
    <property type="entry name" value="DPM_DPG-synthase_like"/>
    <property type="match status" value="1"/>
</dbReference>
<feature type="domain" description="Glycosyltransferase 2-like" evidence="1">
    <location>
        <begin position="5"/>
        <end position="113"/>
    </location>
</feature>
<dbReference type="SUPFAM" id="SSF53448">
    <property type="entry name" value="Nucleotide-diphospho-sugar transferases"/>
    <property type="match status" value="1"/>
</dbReference>
<gene>
    <name evidence="2" type="ORF">AB1471_04460</name>
</gene>
<name>A0ABV3Q139_9BACL</name>
<dbReference type="EMBL" id="JBFMIA010000002">
    <property type="protein sequence ID" value="MEW9501055.1"/>
    <property type="molecule type" value="Genomic_DNA"/>
</dbReference>
<comment type="caution">
    <text evidence="2">The sequence shown here is derived from an EMBL/GenBank/DDBJ whole genome shotgun (WGS) entry which is preliminary data.</text>
</comment>